<dbReference type="InterPro" id="IPR001126">
    <property type="entry name" value="UmuC"/>
</dbReference>
<keyword evidence="5" id="KW-0239">DNA-directed DNA polymerase</keyword>
<evidence type="ECO:0000313" key="7">
    <source>
        <dbReference type="EMBL" id="SDB21245.1"/>
    </source>
</evidence>
<dbReference type="AlphaFoldDB" id="A0A1G6BKY7"/>
<keyword evidence="2" id="KW-0515">Mutator protein</keyword>
<accession>A0A1G6BKY7</accession>
<dbReference type="Pfam" id="PF11799">
    <property type="entry name" value="IMS_C"/>
    <property type="match status" value="1"/>
</dbReference>
<feature type="domain" description="UmuC" evidence="6">
    <location>
        <begin position="9"/>
        <end position="237"/>
    </location>
</feature>
<dbReference type="PANTHER" id="PTHR11076:SF35">
    <property type="entry name" value="DNA REPAIR PROTEIN HOMOLOG YOBH"/>
    <property type="match status" value="1"/>
</dbReference>
<dbReference type="Pfam" id="PF00817">
    <property type="entry name" value="IMS"/>
    <property type="match status" value="1"/>
</dbReference>
<evidence type="ECO:0000313" key="8">
    <source>
        <dbReference type="Proteomes" id="UP000199228"/>
    </source>
</evidence>
<evidence type="ECO:0000259" key="6">
    <source>
        <dbReference type="PROSITE" id="PS50173"/>
    </source>
</evidence>
<dbReference type="SUPFAM" id="SSF56672">
    <property type="entry name" value="DNA/RNA polymerases"/>
    <property type="match status" value="1"/>
</dbReference>
<evidence type="ECO:0000256" key="3">
    <source>
        <dbReference type="ARBA" id="ARBA00022695"/>
    </source>
</evidence>
<evidence type="ECO:0000256" key="1">
    <source>
        <dbReference type="ARBA" id="ARBA00010945"/>
    </source>
</evidence>
<dbReference type="PROSITE" id="PS50173">
    <property type="entry name" value="UMUC"/>
    <property type="match status" value="1"/>
</dbReference>
<dbReference type="GO" id="GO:0009432">
    <property type="term" value="P:SOS response"/>
    <property type="evidence" value="ECO:0007669"/>
    <property type="project" value="TreeGrafter"/>
</dbReference>
<dbReference type="Gene3D" id="3.30.70.270">
    <property type="match status" value="1"/>
</dbReference>
<dbReference type="GO" id="GO:0005829">
    <property type="term" value="C:cytosol"/>
    <property type="evidence" value="ECO:0007669"/>
    <property type="project" value="TreeGrafter"/>
</dbReference>
<dbReference type="InterPro" id="IPR017961">
    <property type="entry name" value="DNA_pol_Y-fam_little_finger"/>
</dbReference>
<dbReference type="InterPro" id="IPR050116">
    <property type="entry name" value="DNA_polymerase-Y"/>
</dbReference>
<keyword evidence="4" id="KW-0227">DNA damage</keyword>
<dbReference type="EMBL" id="FMXR01000011">
    <property type="protein sequence ID" value="SDB21245.1"/>
    <property type="molecule type" value="Genomic_DNA"/>
</dbReference>
<keyword evidence="3" id="KW-0548">Nucleotidyltransferase</keyword>
<organism evidence="7 8">
    <name type="scientific">Eubacterium oxidoreducens</name>
    <dbReference type="NCBI Taxonomy" id="1732"/>
    <lineage>
        <taxon>Bacteria</taxon>
        <taxon>Bacillati</taxon>
        <taxon>Bacillota</taxon>
        <taxon>Clostridia</taxon>
        <taxon>Eubacteriales</taxon>
        <taxon>Eubacteriaceae</taxon>
        <taxon>Eubacterium</taxon>
    </lineage>
</organism>
<name>A0A1G6BKY7_EUBOX</name>
<dbReference type="InterPro" id="IPR043128">
    <property type="entry name" value="Rev_trsase/Diguanyl_cyclase"/>
</dbReference>
<dbReference type="GO" id="GO:0003887">
    <property type="term" value="F:DNA-directed DNA polymerase activity"/>
    <property type="evidence" value="ECO:0007669"/>
    <property type="project" value="UniProtKB-KW"/>
</dbReference>
<evidence type="ECO:0000256" key="2">
    <source>
        <dbReference type="ARBA" id="ARBA00022457"/>
    </source>
</evidence>
<dbReference type="OrthoDB" id="9808813at2"/>
<dbReference type="Gene3D" id="3.40.1170.60">
    <property type="match status" value="1"/>
</dbReference>
<dbReference type="GO" id="GO:0042276">
    <property type="term" value="P:error-prone translesion synthesis"/>
    <property type="evidence" value="ECO:0007669"/>
    <property type="project" value="TreeGrafter"/>
</dbReference>
<dbReference type="Gene3D" id="1.10.150.20">
    <property type="entry name" value="5' to 3' exonuclease, C-terminal subdomain"/>
    <property type="match status" value="1"/>
</dbReference>
<reference evidence="7 8" key="1">
    <citation type="submission" date="2016-10" db="EMBL/GenBank/DDBJ databases">
        <authorList>
            <person name="de Groot N.N."/>
        </authorList>
    </citation>
    <scope>NUCLEOTIDE SEQUENCE [LARGE SCALE GENOMIC DNA]</scope>
    <source>
        <strain evidence="7 8">DSM 3217</strain>
    </source>
</reference>
<keyword evidence="5" id="KW-0808">Transferase</keyword>
<dbReference type="RefSeq" id="WP_090173823.1">
    <property type="nucleotide sequence ID" value="NZ_FMXR01000011.1"/>
</dbReference>
<sequence length="504" mass="57906">MKKRRIRQYICIDLKSFYASVECRQRGLDPLTTNLVVADANRTEKTICLAVTPSLKAFGIPGRARLFEVVQKVGRVNAERLRLLRGKTFTKESFDAKEIAKDPSVKLSYITAPPQMALYMKYSTDIYKIYLRYIAPEDIHVYSVDEVFIDATEYLNTYKMTAHELARKMIEEVLELTGITATAGIGTNLYLAKIAMDIVAKHIPADERGVRIAQLDEMSYRKQLWTHRPLTDFWRVGPGYATKLERHGMFTMGDVARCSVENEDILYDLFGVNAQLLIDHAWGYEPCRIKEIKAYKPKNNSLGTGQVLQEPYVYEKGKLIAWEMTDLLVLELVDKQLVTDQMVLSVGYDVENLKREDIRKRYKGEVTEDGYGRQVPKQAHGSINLPRYTASTKLIIDAVMELYEQIVNPDLLVRRITITANHVIKESENAVQDSFEQLDFFTDYEALEEKNEREKRFFEREKKAQKAILEIQKKYGKNAILKGTNLEQGAMTKERNNQIGGHKA</sequence>
<dbReference type="InterPro" id="IPR043502">
    <property type="entry name" value="DNA/RNA_pol_sf"/>
</dbReference>
<gene>
    <name evidence="7" type="ORF">SAMN02910417_01584</name>
</gene>
<comment type="similarity">
    <text evidence="1">Belongs to the DNA polymerase type-Y family.</text>
</comment>
<dbReference type="Proteomes" id="UP000199228">
    <property type="component" value="Unassembled WGS sequence"/>
</dbReference>
<dbReference type="STRING" id="1732.SAMN02910417_01584"/>
<dbReference type="PANTHER" id="PTHR11076">
    <property type="entry name" value="DNA REPAIR POLYMERASE UMUC / TRANSFERASE FAMILY MEMBER"/>
    <property type="match status" value="1"/>
</dbReference>
<proteinExistence type="inferred from homology"/>
<protein>
    <submittedName>
        <fullName evidence="7">DNA polymerase V</fullName>
    </submittedName>
</protein>
<keyword evidence="8" id="KW-1185">Reference proteome</keyword>
<evidence type="ECO:0000256" key="5">
    <source>
        <dbReference type="ARBA" id="ARBA00022932"/>
    </source>
</evidence>
<dbReference type="GO" id="GO:0006281">
    <property type="term" value="P:DNA repair"/>
    <property type="evidence" value="ECO:0007669"/>
    <property type="project" value="InterPro"/>
</dbReference>
<dbReference type="GO" id="GO:0003684">
    <property type="term" value="F:damaged DNA binding"/>
    <property type="evidence" value="ECO:0007669"/>
    <property type="project" value="InterPro"/>
</dbReference>
<evidence type="ECO:0000256" key="4">
    <source>
        <dbReference type="ARBA" id="ARBA00022763"/>
    </source>
</evidence>